<dbReference type="PROSITE" id="PS00107">
    <property type="entry name" value="PROTEIN_KINASE_ATP"/>
    <property type="match status" value="1"/>
</dbReference>
<proteinExistence type="predicted"/>
<dbReference type="EMBL" id="GL376581">
    <property type="status" value="NOT_ANNOTATED_CDS"/>
    <property type="molecule type" value="Genomic_DNA"/>
</dbReference>
<evidence type="ECO:0000256" key="1">
    <source>
        <dbReference type="PROSITE-ProRule" id="PRU10141"/>
    </source>
</evidence>
<feature type="domain" description="Protein kinase" evidence="2">
    <location>
        <begin position="367"/>
        <end position="437"/>
    </location>
</feature>
<dbReference type="EnsemblProtists" id="PYU1_T012896">
    <property type="protein sequence ID" value="PYU1_T012896"/>
    <property type="gene ID" value="PYU1_G012869"/>
</dbReference>
<feature type="domain" description="Cyclic nucleotide-binding" evidence="3">
    <location>
        <begin position="103"/>
        <end position="223"/>
    </location>
</feature>
<reference evidence="5" key="1">
    <citation type="journal article" date="2010" name="Genome Biol.">
        <title>Genome sequence of the necrotrophic plant pathogen Pythium ultimum reveals original pathogenicity mechanisms and effector repertoire.</title>
        <authorList>
            <person name="Levesque C.A."/>
            <person name="Brouwer H."/>
            <person name="Cano L."/>
            <person name="Hamilton J.P."/>
            <person name="Holt C."/>
            <person name="Huitema E."/>
            <person name="Raffaele S."/>
            <person name="Robideau G.P."/>
            <person name="Thines M."/>
            <person name="Win J."/>
            <person name="Zerillo M.M."/>
            <person name="Beakes G.W."/>
            <person name="Boore J.L."/>
            <person name="Busam D."/>
            <person name="Dumas B."/>
            <person name="Ferriera S."/>
            <person name="Fuerstenberg S.I."/>
            <person name="Gachon C.M."/>
            <person name="Gaulin E."/>
            <person name="Govers F."/>
            <person name="Grenville-Briggs L."/>
            <person name="Horner N."/>
            <person name="Hostetler J."/>
            <person name="Jiang R.H."/>
            <person name="Johnson J."/>
            <person name="Krajaejun T."/>
            <person name="Lin H."/>
            <person name="Meijer H.J."/>
            <person name="Moore B."/>
            <person name="Morris P."/>
            <person name="Phuntmart V."/>
            <person name="Puiu D."/>
            <person name="Shetty J."/>
            <person name="Stajich J.E."/>
            <person name="Tripathy S."/>
            <person name="Wawra S."/>
            <person name="van West P."/>
            <person name="Whitty B.R."/>
            <person name="Coutinho P.M."/>
            <person name="Henrissat B."/>
            <person name="Martin F."/>
            <person name="Thomas P.D."/>
            <person name="Tyler B.M."/>
            <person name="De Vries R.P."/>
            <person name="Kamoun S."/>
            <person name="Yandell M."/>
            <person name="Tisserat N."/>
            <person name="Buell C.R."/>
        </authorList>
    </citation>
    <scope>NUCLEOTIDE SEQUENCE</scope>
    <source>
        <strain evidence="5">DAOM:BR144</strain>
    </source>
</reference>
<reference evidence="5" key="2">
    <citation type="submission" date="2010-04" db="EMBL/GenBank/DDBJ databases">
        <authorList>
            <person name="Buell R."/>
            <person name="Hamilton J."/>
            <person name="Hostetler J."/>
        </authorList>
    </citation>
    <scope>NUCLEOTIDE SEQUENCE [LARGE SCALE GENOMIC DNA]</scope>
    <source>
        <strain evidence="5">DAOM:BR144</strain>
    </source>
</reference>
<dbReference type="AlphaFoldDB" id="K3X6P7"/>
<dbReference type="SUPFAM" id="SSF56112">
    <property type="entry name" value="Protein kinase-like (PK-like)"/>
    <property type="match status" value="1"/>
</dbReference>
<dbReference type="GO" id="GO:0005524">
    <property type="term" value="F:ATP binding"/>
    <property type="evidence" value="ECO:0007669"/>
    <property type="project" value="UniProtKB-UniRule"/>
</dbReference>
<evidence type="ECO:0000313" key="4">
    <source>
        <dbReference type="EnsemblProtists" id="PYU1_T012896"/>
    </source>
</evidence>
<sequence>MKRLVASPDDCVIKQGDTGDQFYVIQNGTLEVIVNSVAVGYLHAGDHFGELALIYDAPRAATVRAAANSVLWTLDRDEFRMIQARSSSDSLVKRAKWLRQVEILGSLSERQLALLAGVLQAVTFQDGETIIRQGDVGDTFYIVEEGTVSCRIEGLPSSHNRDLSGGNEIASFGPGDYFGEMALLSDMPRNASIFTKGAVKCLSLGRQEFDSMLGPLTDVLDRNSRIRIFRTFPAFATKSHEALEHIVSQLEIKAFHDGQCIFRQGDTAVAFYIVKSGCVKLIKKTLDTATGQAQTHEVLLKSNDTFGNEVLDQIGTYTATVISCGRSQCQRLKISSLSRSGSRQFTQRISMPGNGLRKYSTVTLDDIHVMGVLGEGSFGKVVMVSTTVEGNDRPMALKIMAKSHIIESDQQVQVMREKQALMALPVHPFISCMGRTK</sequence>
<dbReference type="GO" id="GO:0030552">
    <property type="term" value="F:cAMP binding"/>
    <property type="evidence" value="ECO:0007669"/>
    <property type="project" value="TreeGrafter"/>
</dbReference>
<dbReference type="SUPFAM" id="SSF51206">
    <property type="entry name" value="cAMP-binding domain-like"/>
    <property type="match status" value="3"/>
</dbReference>
<dbReference type="Gene3D" id="2.60.120.10">
    <property type="entry name" value="Jelly Rolls"/>
    <property type="match status" value="3"/>
</dbReference>
<organism evidence="4 5">
    <name type="scientific">Globisporangium ultimum (strain ATCC 200006 / CBS 805.95 / DAOM BR144)</name>
    <name type="common">Pythium ultimum</name>
    <dbReference type="NCBI Taxonomy" id="431595"/>
    <lineage>
        <taxon>Eukaryota</taxon>
        <taxon>Sar</taxon>
        <taxon>Stramenopiles</taxon>
        <taxon>Oomycota</taxon>
        <taxon>Peronosporomycetes</taxon>
        <taxon>Pythiales</taxon>
        <taxon>Pythiaceae</taxon>
        <taxon>Globisporangium</taxon>
    </lineage>
</organism>
<dbReference type="SMART" id="SM00100">
    <property type="entry name" value="cNMP"/>
    <property type="match status" value="3"/>
</dbReference>
<dbReference type="Proteomes" id="UP000019132">
    <property type="component" value="Unassembled WGS sequence"/>
</dbReference>
<dbReference type="OMA" id="AFATKSH"/>
<dbReference type="PANTHER" id="PTHR11635">
    <property type="entry name" value="CAMP-DEPENDENT PROTEIN KINASE REGULATORY CHAIN"/>
    <property type="match status" value="1"/>
</dbReference>
<dbReference type="PRINTS" id="PR00103">
    <property type="entry name" value="CAMPKINASE"/>
</dbReference>
<dbReference type="InterPro" id="IPR050503">
    <property type="entry name" value="cAMP-dep_PK_reg_su-like"/>
</dbReference>
<dbReference type="Gene3D" id="3.30.200.20">
    <property type="entry name" value="Phosphorylase Kinase, domain 1"/>
    <property type="match status" value="1"/>
</dbReference>
<dbReference type="InterPro" id="IPR014710">
    <property type="entry name" value="RmlC-like_jellyroll"/>
</dbReference>
<dbReference type="HOGENOM" id="CLU_000288_73_5_1"/>
<keyword evidence="5" id="KW-1185">Reference proteome</keyword>
<name>K3X6P7_GLOUD</name>
<dbReference type="InterPro" id="IPR017441">
    <property type="entry name" value="Protein_kinase_ATP_BS"/>
</dbReference>
<dbReference type="CDD" id="cd00038">
    <property type="entry name" value="CAP_ED"/>
    <property type="match status" value="3"/>
</dbReference>
<dbReference type="PANTHER" id="PTHR11635:SF152">
    <property type="entry name" value="CAMP-DEPENDENT PROTEIN KINASE TYPE I REGULATORY SUBUNIT-RELATED"/>
    <property type="match status" value="1"/>
</dbReference>
<dbReference type="Pfam" id="PF00027">
    <property type="entry name" value="cNMP_binding"/>
    <property type="match status" value="3"/>
</dbReference>
<dbReference type="GO" id="GO:0034236">
    <property type="term" value="F:protein kinase A catalytic subunit binding"/>
    <property type="evidence" value="ECO:0007669"/>
    <property type="project" value="TreeGrafter"/>
</dbReference>
<dbReference type="GO" id="GO:0005829">
    <property type="term" value="C:cytosol"/>
    <property type="evidence" value="ECO:0007669"/>
    <property type="project" value="TreeGrafter"/>
</dbReference>
<feature type="domain" description="Cyclic nucleotide-binding" evidence="3">
    <location>
        <begin position="1"/>
        <end position="82"/>
    </location>
</feature>
<keyword evidence="1" id="KW-0067">ATP-binding</keyword>
<feature type="domain" description="Cyclic nucleotide-binding" evidence="3">
    <location>
        <begin position="234"/>
        <end position="339"/>
    </location>
</feature>
<accession>K3X6P7</accession>
<evidence type="ECO:0000313" key="5">
    <source>
        <dbReference type="Proteomes" id="UP000019132"/>
    </source>
</evidence>
<dbReference type="InterPro" id="IPR018488">
    <property type="entry name" value="cNMP-bd_CS"/>
</dbReference>
<evidence type="ECO:0000259" key="3">
    <source>
        <dbReference type="PROSITE" id="PS50042"/>
    </source>
</evidence>
<dbReference type="InterPro" id="IPR011009">
    <property type="entry name" value="Kinase-like_dom_sf"/>
</dbReference>
<dbReference type="eggNOG" id="KOG1113">
    <property type="taxonomic scope" value="Eukaryota"/>
</dbReference>
<protein>
    <submittedName>
        <fullName evidence="4">Uncharacterized protein</fullName>
    </submittedName>
</protein>
<dbReference type="PROSITE" id="PS00889">
    <property type="entry name" value="CNMP_BINDING_2"/>
    <property type="match status" value="1"/>
</dbReference>
<reference evidence="4" key="3">
    <citation type="submission" date="2015-02" db="UniProtKB">
        <authorList>
            <consortium name="EnsemblProtists"/>
        </authorList>
    </citation>
    <scope>IDENTIFICATION</scope>
    <source>
        <strain evidence="4">DAOM BR144</strain>
    </source>
</reference>
<dbReference type="InterPro" id="IPR000719">
    <property type="entry name" value="Prot_kinase_dom"/>
</dbReference>
<dbReference type="VEuPathDB" id="FungiDB:PYU1_G012869"/>
<dbReference type="STRING" id="431595.K3X6P7"/>
<dbReference type="GO" id="GO:0004672">
    <property type="term" value="F:protein kinase activity"/>
    <property type="evidence" value="ECO:0007669"/>
    <property type="project" value="InterPro"/>
</dbReference>
<dbReference type="PROSITE" id="PS00888">
    <property type="entry name" value="CNMP_BINDING_1"/>
    <property type="match status" value="2"/>
</dbReference>
<dbReference type="GO" id="GO:0004862">
    <property type="term" value="F:cAMP-dependent protein kinase inhibitor activity"/>
    <property type="evidence" value="ECO:0007669"/>
    <property type="project" value="TreeGrafter"/>
</dbReference>
<evidence type="ECO:0000259" key="2">
    <source>
        <dbReference type="PROSITE" id="PS50011"/>
    </source>
</evidence>
<dbReference type="InParanoid" id="K3X6P7"/>
<dbReference type="InterPro" id="IPR018490">
    <property type="entry name" value="cNMP-bd_dom_sf"/>
</dbReference>
<dbReference type="PROSITE" id="PS50042">
    <property type="entry name" value="CNMP_BINDING_3"/>
    <property type="match status" value="3"/>
</dbReference>
<dbReference type="GO" id="GO:0005952">
    <property type="term" value="C:cAMP-dependent protein kinase complex"/>
    <property type="evidence" value="ECO:0007669"/>
    <property type="project" value="InterPro"/>
</dbReference>
<dbReference type="InterPro" id="IPR000595">
    <property type="entry name" value="cNMP-bd_dom"/>
</dbReference>
<dbReference type="PROSITE" id="PS50011">
    <property type="entry name" value="PROTEIN_KINASE_DOM"/>
    <property type="match status" value="1"/>
</dbReference>
<feature type="binding site" evidence="1">
    <location>
        <position position="398"/>
    </location>
    <ligand>
        <name>ATP</name>
        <dbReference type="ChEBI" id="CHEBI:30616"/>
    </ligand>
</feature>
<keyword evidence="1" id="KW-0547">Nucleotide-binding</keyword>